<gene>
    <name evidence="1" type="ORF">PLAC02_P20</name>
</gene>
<sequence length="72" mass="8301">MNELTTEIIATLAQKQDLDEVFRHHLEIAINLANLKMLLRLFSGPILIFVKYKQESILIHYQIHVSGSRNVA</sequence>
<reference evidence="1" key="1">
    <citation type="submission" date="2018-03" db="EMBL/GenBank/DDBJ databases">
        <authorList>
            <person name="Keele B.F."/>
        </authorList>
    </citation>
    <scope>NUCLEOTIDE SEQUENCE</scope>
    <source>
        <strain evidence="1">ACA-DC 1533</strain>
    </source>
</reference>
<organism evidence="1">
    <name type="scientific">Ligilactobacillus acidipiscis</name>
    <dbReference type="NCBI Taxonomy" id="89059"/>
    <lineage>
        <taxon>Bacteria</taxon>
        <taxon>Bacillati</taxon>
        <taxon>Bacillota</taxon>
        <taxon>Bacilli</taxon>
        <taxon>Lactobacillales</taxon>
        <taxon>Lactobacillaceae</taxon>
        <taxon>Ligilactobacillus</taxon>
    </lineage>
</organism>
<accession>A0A2R8FG29</accession>
<dbReference type="RefSeq" id="WP_159372497.1">
    <property type="nucleotide sequence ID" value="NZ_LT996085.1"/>
</dbReference>
<keyword evidence="1" id="KW-0614">Plasmid</keyword>
<evidence type="ECO:0000313" key="1">
    <source>
        <dbReference type="EMBL" id="SPO49426.1"/>
    </source>
</evidence>
<name>A0A2R8FG29_9LACO</name>
<protein>
    <submittedName>
        <fullName evidence="1">Mobile element protein</fullName>
    </submittedName>
</protein>
<proteinExistence type="predicted"/>
<dbReference type="AlphaFoldDB" id="A0A2R8FG29"/>
<dbReference type="EMBL" id="LT996085">
    <property type="protein sequence ID" value="SPO49426.1"/>
    <property type="molecule type" value="Genomic_DNA"/>
</dbReference>
<geneLocation type="plasmid" evidence="1">
    <name>pLAC2</name>
</geneLocation>